<feature type="transmembrane region" description="Helical" evidence="6">
    <location>
        <begin position="78"/>
        <end position="99"/>
    </location>
</feature>
<keyword evidence="3 6" id="KW-0812">Transmembrane</keyword>
<keyword evidence="5 6" id="KW-0472">Membrane</keyword>
<evidence type="ECO:0000256" key="2">
    <source>
        <dbReference type="ARBA" id="ARBA00022475"/>
    </source>
</evidence>
<organism evidence="7 8">
    <name type="scientific">Pontibacter silvestris</name>
    <dbReference type="NCBI Taxonomy" id="2305183"/>
    <lineage>
        <taxon>Bacteria</taxon>
        <taxon>Pseudomonadati</taxon>
        <taxon>Bacteroidota</taxon>
        <taxon>Cytophagia</taxon>
        <taxon>Cytophagales</taxon>
        <taxon>Hymenobacteraceae</taxon>
        <taxon>Pontibacter</taxon>
    </lineage>
</organism>
<gene>
    <name evidence="7" type="ORF">ACFSKU_17860</name>
</gene>
<feature type="transmembrane region" description="Helical" evidence="6">
    <location>
        <begin position="155"/>
        <end position="177"/>
    </location>
</feature>
<accession>A0ABW4X2F8</accession>
<dbReference type="Proteomes" id="UP001597369">
    <property type="component" value="Unassembled WGS sequence"/>
</dbReference>
<evidence type="ECO:0000313" key="7">
    <source>
        <dbReference type="EMBL" id="MFD2068761.1"/>
    </source>
</evidence>
<feature type="transmembrane region" description="Helical" evidence="6">
    <location>
        <begin position="189"/>
        <end position="210"/>
    </location>
</feature>
<evidence type="ECO:0000256" key="5">
    <source>
        <dbReference type="ARBA" id="ARBA00023136"/>
    </source>
</evidence>
<feature type="transmembrane region" description="Helical" evidence="6">
    <location>
        <begin position="230"/>
        <end position="251"/>
    </location>
</feature>
<name>A0ABW4X2F8_9BACT</name>
<keyword evidence="2" id="KW-1003">Cell membrane</keyword>
<dbReference type="RefSeq" id="WP_229959228.1">
    <property type="nucleotide sequence ID" value="NZ_JAJJWI010000004.1"/>
</dbReference>
<comment type="subcellular location">
    <subcellularLocation>
        <location evidence="1">Cell membrane</location>
        <topology evidence="1">Multi-pass membrane protein</topology>
    </subcellularLocation>
</comment>
<evidence type="ECO:0000256" key="4">
    <source>
        <dbReference type="ARBA" id="ARBA00022989"/>
    </source>
</evidence>
<dbReference type="InterPro" id="IPR019108">
    <property type="entry name" value="Caa3_assmbl_CtaG-rel"/>
</dbReference>
<comment type="caution">
    <text evidence="7">The sequence shown here is derived from an EMBL/GenBank/DDBJ whole genome shotgun (WGS) entry which is preliminary data.</text>
</comment>
<dbReference type="Pfam" id="PF09678">
    <property type="entry name" value="Caa3_CtaG"/>
    <property type="match status" value="1"/>
</dbReference>
<feature type="transmembrane region" description="Helical" evidence="6">
    <location>
        <begin position="45"/>
        <end position="66"/>
    </location>
</feature>
<keyword evidence="8" id="KW-1185">Reference proteome</keyword>
<feature type="transmembrane region" description="Helical" evidence="6">
    <location>
        <begin position="12"/>
        <end position="33"/>
    </location>
</feature>
<reference evidence="8" key="1">
    <citation type="journal article" date="2019" name="Int. J. Syst. Evol. Microbiol.">
        <title>The Global Catalogue of Microorganisms (GCM) 10K type strain sequencing project: providing services to taxonomists for standard genome sequencing and annotation.</title>
        <authorList>
            <consortium name="The Broad Institute Genomics Platform"/>
            <consortium name="The Broad Institute Genome Sequencing Center for Infectious Disease"/>
            <person name="Wu L."/>
            <person name="Ma J."/>
        </authorList>
    </citation>
    <scope>NUCLEOTIDE SEQUENCE [LARGE SCALE GENOMIC DNA]</scope>
    <source>
        <strain evidence="8">JCM 16545</strain>
    </source>
</reference>
<feature type="transmembrane region" description="Helical" evidence="6">
    <location>
        <begin position="120"/>
        <end position="143"/>
    </location>
</feature>
<dbReference type="EMBL" id="JBHUHV010000054">
    <property type="protein sequence ID" value="MFD2068761.1"/>
    <property type="molecule type" value="Genomic_DNA"/>
</dbReference>
<keyword evidence="4 6" id="KW-1133">Transmembrane helix</keyword>
<evidence type="ECO:0000256" key="6">
    <source>
        <dbReference type="SAM" id="Phobius"/>
    </source>
</evidence>
<proteinExistence type="predicted"/>
<evidence type="ECO:0000256" key="3">
    <source>
        <dbReference type="ARBA" id="ARBA00022692"/>
    </source>
</evidence>
<protein>
    <submittedName>
        <fullName evidence="7">Cytochrome c oxidase assembly protein</fullName>
    </submittedName>
</protein>
<evidence type="ECO:0000256" key="1">
    <source>
        <dbReference type="ARBA" id="ARBA00004651"/>
    </source>
</evidence>
<evidence type="ECO:0000313" key="8">
    <source>
        <dbReference type="Proteomes" id="UP001597369"/>
    </source>
</evidence>
<sequence length="263" mass="29512">MEHHHTASTHTISAFMPLLIVAGVLIIYLVAVIRQHRLGYSWSKWRTTSCVAGVALLAVAMLPSVVNYAHYNIKGHMVQHLLIGMLAPLGLVLAAPVTLALRTLPVKTARFVTAILRSKLFHWLSHPVTALVLNIGGMYLLYLTPLYSMTLTQPYLHHLVHIHFLAAGYLFVWAIAGPDPAPDRPGIRTRLVVLFISIATHAYLSKFMYAYVWPRNTPHDVEQIRSAAKLMYYGGDLSELLLAVALFAMWYKKSSRYTICVQK</sequence>